<evidence type="ECO:0000256" key="1">
    <source>
        <dbReference type="SAM" id="MobiDB-lite"/>
    </source>
</evidence>
<reference evidence="2 3" key="1">
    <citation type="submission" date="2021-01" db="EMBL/GenBank/DDBJ databases">
        <title>Chromosome-level genome assembly of a human fungal pathogen reveals clustering of transcriptionally co-regulated genes.</title>
        <authorList>
            <person name="Voorhies M."/>
            <person name="Cohen S."/>
            <person name="Shea T.P."/>
            <person name="Petrus S."/>
            <person name="Munoz J.F."/>
            <person name="Poplawski S."/>
            <person name="Goldman W.E."/>
            <person name="Michael T."/>
            <person name="Cuomo C.A."/>
            <person name="Sil A."/>
            <person name="Beyhan S."/>
        </authorList>
    </citation>
    <scope>NUCLEOTIDE SEQUENCE [LARGE SCALE GENOMIC DNA]</scope>
    <source>
        <strain evidence="2 3">G184AR</strain>
    </source>
</reference>
<dbReference type="Proteomes" id="UP000670092">
    <property type="component" value="Unassembled WGS sequence"/>
</dbReference>
<feature type="compositionally biased region" description="Low complexity" evidence="1">
    <location>
        <begin position="9"/>
        <end position="20"/>
    </location>
</feature>
<gene>
    <name evidence="2" type="ORF">I7I52_04747</name>
</gene>
<feature type="region of interest" description="Disordered" evidence="1">
    <location>
        <begin position="1"/>
        <end position="21"/>
    </location>
</feature>
<proteinExistence type="predicted"/>
<protein>
    <submittedName>
        <fullName evidence="2">Uncharacterized protein</fullName>
    </submittedName>
</protein>
<comment type="caution">
    <text evidence="2">The sequence shown here is derived from an EMBL/GenBank/DDBJ whole genome shotgun (WGS) entry which is preliminary data.</text>
</comment>
<evidence type="ECO:0000313" key="2">
    <source>
        <dbReference type="EMBL" id="KAG5293439.1"/>
    </source>
</evidence>
<sequence length="87" mass="10076">MCRRRAKPASTYAHYHSSSSRESLDLWAKCSRSDTLRNTDWNENYPRTASARNVVKHQNRQRAVSVASTQSCWFSSKMEINPAARRD</sequence>
<organism evidence="2 3">
    <name type="scientific">Ajellomyces capsulatus</name>
    <name type="common">Darling's disease fungus</name>
    <name type="synonym">Histoplasma capsulatum</name>
    <dbReference type="NCBI Taxonomy" id="5037"/>
    <lineage>
        <taxon>Eukaryota</taxon>
        <taxon>Fungi</taxon>
        <taxon>Dikarya</taxon>
        <taxon>Ascomycota</taxon>
        <taxon>Pezizomycotina</taxon>
        <taxon>Eurotiomycetes</taxon>
        <taxon>Eurotiomycetidae</taxon>
        <taxon>Onygenales</taxon>
        <taxon>Ajellomycetaceae</taxon>
        <taxon>Histoplasma</taxon>
    </lineage>
</organism>
<name>A0A8H7YJA5_AJECA</name>
<accession>A0A8H7YJA5</accession>
<evidence type="ECO:0000313" key="3">
    <source>
        <dbReference type="Proteomes" id="UP000670092"/>
    </source>
</evidence>
<dbReference type="VEuPathDB" id="FungiDB:I7I52_04747"/>
<dbReference type="EMBL" id="JAEVHI010000004">
    <property type="protein sequence ID" value="KAG5293439.1"/>
    <property type="molecule type" value="Genomic_DNA"/>
</dbReference>
<dbReference type="AlphaFoldDB" id="A0A8H7YJA5"/>